<feature type="domain" description="AB hydrolase-1" evidence="1">
    <location>
        <begin position="5"/>
        <end position="242"/>
    </location>
</feature>
<evidence type="ECO:0000313" key="3">
    <source>
        <dbReference type="Proteomes" id="UP000008385"/>
    </source>
</evidence>
<dbReference type="InterPro" id="IPR050228">
    <property type="entry name" value="Carboxylesterase_BioH"/>
</dbReference>
<dbReference type="InterPro" id="IPR029058">
    <property type="entry name" value="AB_hydrolase_fold"/>
</dbReference>
<sequence>MSTWLLLRGLARESGHWGGFPGLLQQRLGPGHEVRTIDLPGCGTRWQEASPTRVAAIARACRAAHAAQGGGTPVVLVALSLGGMVALEWARQAPAEVAGGVLINTSLRGVSPFWHRLRPANYPRLLSLLRPGVDALARERAILSMTSAQPQRQAQAPSCWAALARERPLSPGNAVRQLLAAVRFTAAPHPPPAPWLLLCSAGDRLVSPRCSHQLATRWRLPLLEHPWAGHDLPLDDPDWLLERLTAWAEDLPAAS</sequence>
<keyword evidence="3" id="KW-1185">Reference proteome</keyword>
<dbReference type="PANTHER" id="PTHR43194">
    <property type="entry name" value="HYDROLASE ALPHA/BETA FOLD FAMILY"/>
    <property type="match status" value="1"/>
</dbReference>
<dbReference type="InterPro" id="IPR000073">
    <property type="entry name" value="AB_hydrolase_1"/>
</dbReference>
<protein>
    <recommendedName>
        <fullName evidence="1">AB hydrolase-1 domain-containing protein</fullName>
    </recommendedName>
</protein>
<dbReference type="Pfam" id="PF12697">
    <property type="entry name" value="Abhydrolase_6"/>
    <property type="match status" value="1"/>
</dbReference>
<organism evidence="2 3">
    <name type="scientific">Ramlibacter tataouinensis (strain ATCC BAA-407 / DSM 14655 / LMG 21543 / TTB310)</name>
    <dbReference type="NCBI Taxonomy" id="365046"/>
    <lineage>
        <taxon>Bacteria</taxon>
        <taxon>Pseudomonadati</taxon>
        <taxon>Pseudomonadota</taxon>
        <taxon>Betaproteobacteria</taxon>
        <taxon>Burkholderiales</taxon>
        <taxon>Comamonadaceae</taxon>
        <taxon>Ramlibacter</taxon>
    </lineage>
</organism>
<dbReference type="HOGENOM" id="CLU_075806_0_0_4"/>
<dbReference type="RefSeq" id="WP_013901695.1">
    <property type="nucleotide sequence ID" value="NC_015677.1"/>
</dbReference>
<name>F5Y162_RAMTT</name>
<dbReference type="KEGG" id="rta:Rta_23640"/>
<reference evidence="2 3" key="2">
    <citation type="journal article" date="2011" name="PLoS ONE">
        <title>The Cyst-Dividing Bacterium Ramlibacter tataouinensis TTB310 Genome Reveals a Well-Stocked Toolbox for Adaptation to a Desert Environment.</title>
        <authorList>
            <person name="De Luca G."/>
            <person name="Barakat M."/>
            <person name="Ortet P."/>
            <person name="Fochesato S."/>
            <person name="Jourlin-Castelli C."/>
            <person name="Ansaldi M."/>
            <person name="Py B."/>
            <person name="Fichant G."/>
            <person name="Coutinho P.M."/>
            <person name="Voulhoux R."/>
            <person name="Bastien O."/>
            <person name="Marechal E."/>
            <person name="Henrissat B."/>
            <person name="Quentin Y."/>
            <person name="Noirot P."/>
            <person name="Filloux A."/>
            <person name="Mejean V."/>
            <person name="Dubow M.S."/>
            <person name="Barras F."/>
            <person name="Barbe V."/>
            <person name="Weissenbach J."/>
            <person name="Mihalcescu I."/>
            <person name="Vermeglio A."/>
            <person name="Achouak W."/>
            <person name="Heulin T."/>
        </authorList>
    </citation>
    <scope>NUCLEOTIDE SEQUENCE [LARGE SCALE GENOMIC DNA]</scope>
    <source>
        <strain evidence="3">ATCC BAA-407 / DSM 14655 / LMG 21543 / TTB310</strain>
    </source>
</reference>
<dbReference type="EMBL" id="CP000245">
    <property type="protein sequence ID" value="AEG93463.1"/>
    <property type="molecule type" value="Genomic_DNA"/>
</dbReference>
<proteinExistence type="predicted"/>
<evidence type="ECO:0000259" key="1">
    <source>
        <dbReference type="Pfam" id="PF12697"/>
    </source>
</evidence>
<gene>
    <name evidence="2" type="ordered locus">Rta_23640</name>
</gene>
<dbReference type="Gene3D" id="3.40.50.1820">
    <property type="entry name" value="alpha/beta hydrolase"/>
    <property type="match status" value="1"/>
</dbReference>
<dbReference type="OrthoDB" id="5290302at2"/>
<dbReference type="STRING" id="365046.Rta_23640"/>
<reference evidence="3" key="1">
    <citation type="submission" date="2006-01" db="EMBL/GenBank/DDBJ databases">
        <title>Genome of the cyst-dividing bacterium Ramlibacter tataouinensis.</title>
        <authorList>
            <person name="Barakat M."/>
            <person name="Ortet P."/>
            <person name="De Luca G."/>
            <person name="Jourlin-Castelli C."/>
            <person name="Ansaldi M."/>
            <person name="Py B."/>
            <person name="Fichant G."/>
            <person name="Coutinho P."/>
            <person name="Voulhoux R."/>
            <person name="Bastien O."/>
            <person name="Roy S."/>
            <person name="Marechal E."/>
            <person name="Henrissat B."/>
            <person name="Quentin Y."/>
            <person name="Noirot P."/>
            <person name="Filloux A."/>
            <person name="Mejean V."/>
            <person name="DuBow M."/>
            <person name="Barras F."/>
            <person name="Heulin T."/>
        </authorList>
    </citation>
    <scope>NUCLEOTIDE SEQUENCE [LARGE SCALE GENOMIC DNA]</scope>
    <source>
        <strain evidence="3">ATCC BAA-407 / DSM 14655 / LMG 21543 / TTB310</strain>
    </source>
</reference>
<dbReference type="AlphaFoldDB" id="F5Y162"/>
<dbReference type="PATRIC" id="fig|365046.3.peg.2422"/>
<evidence type="ECO:0000313" key="2">
    <source>
        <dbReference type="EMBL" id="AEG93463.1"/>
    </source>
</evidence>
<dbReference type="SUPFAM" id="SSF53474">
    <property type="entry name" value="alpha/beta-Hydrolases"/>
    <property type="match status" value="1"/>
</dbReference>
<accession>F5Y162</accession>
<dbReference type="eggNOG" id="COG2267">
    <property type="taxonomic scope" value="Bacteria"/>
</dbReference>
<dbReference type="PANTHER" id="PTHR43194:SF5">
    <property type="entry name" value="PIMELOYL-[ACYL-CARRIER PROTEIN] METHYL ESTER ESTERASE"/>
    <property type="match status" value="1"/>
</dbReference>
<dbReference type="Proteomes" id="UP000008385">
    <property type="component" value="Chromosome"/>
</dbReference>